<dbReference type="PROSITE" id="PS51417">
    <property type="entry name" value="ARF"/>
    <property type="match status" value="2"/>
</dbReference>
<keyword evidence="3" id="KW-0813">Transport</keyword>
<keyword evidence="12" id="KW-0460">Magnesium</keyword>
<dbReference type="SUPFAM" id="SSF52540">
    <property type="entry name" value="P-loop containing nucleoside triphosphate hydrolases"/>
    <property type="match status" value="2"/>
</dbReference>
<accession>A0A1R2B0U1</accession>
<dbReference type="GO" id="GO:0003924">
    <property type="term" value="F:GTPase activity"/>
    <property type="evidence" value="ECO:0007669"/>
    <property type="project" value="InterPro"/>
</dbReference>
<dbReference type="SMART" id="SM00177">
    <property type="entry name" value="ARF"/>
    <property type="match status" value="2"/>
</dbReference>
<dbReference type="GO" id="GO:0016192">
    <property type="term" value="P:vesicle-mediated transport"/>
    <property type="evidence" value="ECO:0007669"/>
    <property type="project" value="UniProtKB-KW"/>
</dbReference>
<evidence type="ECO:0000256" key="1">
    <source>
        <dbReference type="ARBA" id="ARBA00004555"/>
    </source>
</evidence>
<organism evidence="13 14">
    <name type="scientific">Stentor coeruleus</name>
    <dbReference type="NCBI Taxonomy" id="5963"/>
    <lineage>
        <taxon>Eukaryota</taxon>
        <taxon>Sar</taxon>
        <taxon>Alveolata</taxon>
        <taxon>Ciliophora</taxon>
        <taxon>Postciliodesmatophora</taxon>
        <taxon>Heterotrichea</taxon>
        <taxon>Heterotrichida</taxon>
        <taxon>Stentoridae</taxon>
        <taxon>Stentor</taxon>
    </lineage>
</organism>
<dbReference type="Gene3D" id="3.40.50.300">
    <property type="entry name" value="P-loop containing nucleotide triphosphate hydrolases"/>
    <property type="match status" value="2"/>
</dbReference>
<dbReference type="SMART" id="SM00173">
    <property type="entry name" value="RAS"/>
    <property type="match status" value="1"/>
</dbReference>
<evidence type="ECO:0008006" key="15">
    <source>
        <dbReference type="Google" id="ProtNLM"/>
    </source>
</evidence>
<dbReference type="GO" id="GO:0046872">
    <property type="term" value="F:metal ion binding"/>
    <property type="evidence" value="ECO:0007669"/>
    <property type="project" value="UniProtKB-KW"/>
</dbReference>
<dbReference type="InterPro" id="IPR024156">
    <property type="entry name" value="Small_GTPase_ARF"/>
</dbReference>
<dbReference type="EMBL" id="MPUH01001093">
    <property type="protein sequence ID" value="OMJ70378.1"/>
    <property type="molecule type" value="Genomic_DNA"/>
</dbReference>
<evidence type="ECO:0000256" key="7">
    <source>
        <dbReference type="ARBA" id="ARBA00022927"/>
    </source>
</evidence>
<name>A0A1R2B0U1_9CILI</name>
<protein>
    <recommendedName>
        <fullName evidence="15">ADP-ribosylation factor</fullName>
    </recommendedName>
</protein>
<keyword evidence="10" id="KW-0449">Lipoprotein</keyword>
<dbReference type="SMART" id="SM00175">
    <property type="entry name" value="RAB"/>
    <property type="match status" value="1"/>
</dbReference>
<feature type="binding site" evidence="11">
    <location>
        <begin position="121"/>
        <end position="124"/>
    </location>
    <ligand>
        <name>GTP</name>
        <dbReference type="ChEBI" id="CHEBI:37565"/>
    </ligand>
</feature>
<dbReference type="FunFam" id="3.40.50.300:FF:001166">
    <property type="entry name" value="ADP-ribosylation factor D"/>
    <property type="match status" value="1"/>
</dbReference>
<feature type="binding site" evidence="11">
    <location>
        <begin position="19"/>
        <end position="26"/>
    </location>
    <ligand>
        <name>GTP</name>
        <dbReference type="ChEBI" id="CHEBI:37565"/>
    </ligand>
</feature>
<dbReference type="Proteomes" id="UP000187209">
    <property type="component" value="Unassembled WGS sequence"/>
</dbReference>
<evidence type="ECO:0000256" key="11">
    <source>
        <dbReference type="PIRSR" id="PIRSR606689-1"/>
    </source>
</evidence>
<dbReference type="GO" id="GO:0015031">
    <property type="term" value="P:protein transport"/>
    <property type="evidence" value="ECO:0007669"/>
    <property type="project" value="UniProtKB-KW"/>
</dbReference>
<reference evidence="13 14" key="1">
    <citation type="submission" date="2016-11" db="EMBL/GenBank/DDBJ databases">
        <title>The macronuclear genome of Stentor coeruleus: a giant cell with tiny introns.</title>
        <authorList>
            <person name="Slabodnick M."/>
            <person name="Ruby J.G."/>
            <person name="Reiff S.B."/>
            <person name="Swart E.C."/>
            <person name="Gosai S."/>
            <person name="Prabakaran S."/>
            <person name="Witkowska E."/>
            <person name="Larue G.E."/>
            <person name="Fisher S."/>
            <person name="Freeman R.M."/>
            <person name="Gunawardena J."/>
            <person name="Chu W."/>
            <person name="Stover N.A."/>
            <person name="Gregory B.D."/>
            <person name="Nowacki M."/>
            <person name="Derisi J."/>
            <person name="Roy S.W."/>
            <person name="Marshall W.F."/>
            <person name="Sood P."/>
        </authorList>
    </citation>
    <scope>NUCLEOTIDE SEQUENCE [LARGE SCALE GENOMIC DNA]</scope>
    <source>
        <strain evidence="13">WM001</strain>
    </source>
</reference>
<dbReference type="AlphaFoldDB" id="A0A1R2B0U1"/>
<keyword evidence="7" id="KW-0653">Protein transport</keyword>
<dbReference type="Pfam" id="PF00025">
    <property type="entry name" value="Arf"/>
    <property type="match status" value="2"/>
</dbReference>
<dbReference type="CDD" id="cd00878">
    <property type="entry name" value="Arf_Arl"/>
    <property type="match status" value="2"/>
</dbReference>
<comment type="similarity">
    <text evidence="2">Belongs to the small GTPase superfamily. Arf family.</text>
</comment>
<keyword evidence="6" id="KW-0931">ER-Golgi transport</keyword>
<comment type="subcellular location">
    <subcellularLocation>
        <location evidence="1">Golgi apparatus</location>
    </subcellularLocation>
</comment>
<gene>
    <name evidence="13" type="ORF">SteCoe_31649</name>
</gene>
<dbReference type="GO" id="GO:0005794">
    <property type="term" value="C:Golgi apparatus"/>
    <property type="evidence" value="ECO:0007669"/>
    <property type="project" value="UniProtKB-SubCell"/>
</dbReference>
<dbReference type="InterPro" id="IPR005225">
    <property type="entry name" value="Small_GTP-bd"/>
</dbReference>
<dbReference type="SMR" id="A0A1R2B0U1"/>
<dbReference type="OrthoDB" id="2011769at2759"/>
<keyword evidence="8" id="KW-0333">Golgi apparatus</keyword>
<evidence type="ECO:0000313" key="13">
    <source>
        <dbReference type="EMBL" id="OMJ70378.1"/>
    </source>
</evidence>
<evidence type="ECO:0000256" key="2">
    <source>
        <dbReference type="ARBA" id="ARBA00010290"/>
    </source>
</evidence>
<evidence type="ECO:0000313" key="14">
    <source>
        <dbReference type="Proteomes" id="UP000187209"/>
    </source>
</evidence>
<dbReference type="NCBIfam" id="TIGR00231">
    <property type="entry name" value="small_GTP"/>
    <property type="match status" value="2"/>
</dbReference>
<sequence length="366" mass="41699">MESETPNENIRNYRVLILGPESTGKTAILYRLKLNEVISSVPTIGFNVESFVHNNNKYNLWDIGGSHKMRCLWANFYEDTNAIIFVIDSNNETQFEDAKNCLDTILSVNSLKSIPILFFANKTDLTNISISQLTEFFNLNAIKNRKWSVQLCSAKNGKGLEEGLTWLDKTMEKLNKKILQAHDIKENPKPIDESDLKKQDLPCMRILLLGIQNVGKTVLLFKLKNNRINSTINTIGFNVETINYPKANYAIWDVGGLPRVRVLWKHYFKDVNGIIFVVDSSNNIDRNEEKYELDNILTNEILTGLPVLIFANKSFSAGENTEESIKEFFGVNKITERKIGFIWGDCFNGVGMDEIGEWLQSNVVVN</sequence>
<keyword evidence="12" id="KW-0479">Metal-binding</keyword>
<keyword evidence="14" id="KW-1185">Reference proteome</keyword>
<keyword evidence="4" id="KW-0519">Myristate</keyword>
<keyword evidence="5 11" id="KW-0547">Nucleotide-binding</keyword>
<evidence type="ECO:0000256" key="5">
    <source>
        <dbReference type="ARBA" id="ARBA00022741"/>
    </source>
</evidence>
<dbReference type="GO" id="GO:0005525">
    <property type="term" value="F:GTP binding"/>
    <property type="evidence" value="ECO:0007669"/>
    <property type="project" value="UniProtKB-KW"/>
</dbReference>
<evidence type="ECO:0000256" key="3">
    <source>
        <dbReference type="ARBA" id="ARBA00022448"/>
    </source>
</evidence>
<evidence type="ECO:0000256" key="10">
    <source>
        <dbReference type="ARBA" id="ARBA00023288"/>
    </source>
</evidence>
<feature type="binding site" evidence="12">
    <location>
        <position position="26"/>
    </location>
    <ligand>
        <name>Mg(2+)</name>
        <dbReference type="ChEBI" id="CHEBI:18420"/>
    </ligand>
</feature>
<feature type="binding site" evidence="11">
    <location>
        <position position="65"/>
    </location>
    <ligand>
        <name>GTP</name>
        <dbReference type="ChEBI" id="CHEBI:37565"/>
    </ligand>
</feature>
<evidence type="ECO:0000256" key="12">
    <source>
        <dbReference type="PIRSR" id="PIRSR606689-2"/>
    </source>
</evidence>
<evidence type="ECO:0000256" key="6">
    <source>
        <dbReference type="ARBA" id="ARBA00022892"/>
    </source>
</evidence>
<dbReference type="InterPro" id="IPR006689">
    <property type="entry name" value="Small_GTPase_ARF/SAR"/>
</dbReference>
<dbReference type="FunFam" id="3.40.50.300:FF:003500">
    <property type="entry name" value="ADP-ribosylation factor 1"/>
    <property type="match status" value="1"/>
</dbReference>
<dbReference type="PANTHER" id="PTHR11711">
    <property type="entry name" value="ADP RIBOSYLATION FACTOR-RELATED"/>
    <property type="match status" value="1"/>
</dbReference>
<evidence type="ECO:0000256" key="8">
    <source>
        <dbReference type="ARBA" id="ARBA00023034"/>
    </source>
</evidence>
<evidence type="ECO:0000256" key="9">
    <source>
        <dbReference type="ARBA" id="ARBA00023134"/>
    </source>
</evidence>
<keyword evidence="9 11" id="KW-0342">GTP-binding</keyword>
<comment type="caution">
    <text evidence="13">The sequence shown here is derived from an EMBL/GenBank/DDBJ whole genome shotgun (WGS) entry which is preliminary data.</text>
</comment>
<evidence type="ECO:0000256" key="4">
    <source>
        <dbReference type="ARBA" id="ARBA00022707"/>
    </source>
</evidence>
<dbReference type="PROSITE" id="PS51419">
    <property type="entry name" value="RAB"/>
    <property type="match status" value="1"/>
</dbReference>
<dbReference type="InterPro" id="IPR027417">
    <property type="entry name" value="P-loop_NTPase"/>
</dbReference>
<feature type="binding site" evidence="12">
    <location>
        <position position="43"/>
    </location>
    <ligand>
        <name>Mg(2+)</name>
        <dbReference type="ChEBI" id="CHEBI:18420"/>
    </ligand>
</feature>
<dbReference type="SMART" id="SM00178">
    <property type="entry name" value="SAR"/>
    <property type="match status" value="2"/>
</dbReference>
<dbReference type="PRINTS" id="PR00328">
    <property type="entry name" value="SAR1GTPBP"/>
</dbReference>
<proteinExistence type="inferred from homology"/>